<dbReference type="InterPro" id="IPR000873">
    <property type="entry name" value="AMP-dep_synth/lig_dom"/>
</dbReference>
<evidence type="ECO:0000313" key="2">
    <source>
        <dbReference type="EMBL" id="RMU37751.1"/>
    </source>
</evidence>
<feature type="domain" description="AMP-dependent synthetase/ligase" evidence="1">
    <location>
        <begin position="2"/>
        <end position="129"/>
    </location>
</feature>
<dbReference type="PROSITE" id="PS00455">
    <property type="entry name" value="AMP_BINDING"/>
    <property type="match status" value="1"/>
</dbReference>
<dbReference type="Pfam" id="PF00501">
    <property type="entry name" value="AMP-binding"/>
    <property type="match status" value="1"/>
</dbReference>
<dbReference type="AlphaFoldDB" id="A0A3M5TVW3"/>
<dbReference type="GO" id="GO:0005829">
    <property type="term" value="C:cytosol"/>
    <property type="evidence" value="ECO:0007669"/>
    <property type="project" value="TreeGrafter"/>
</dbReference>
<protein>
    <submittedName>
        <fullName evidence="2">Non-ribosomal peptide synthetase SyfB</fullName>
    </submittedName>
</protein>
<dbReference type="PANTHER" id="PTHR45527:SF14">
    <property type="entry name" value="PLIPASTATIN SYNTHASE SUBUNIT B"/>
    <property type="match status" value="1"/>
</dbReference>
<dbReference type="GO" id="GO:0031177">
    <property type="term" value="F:phosphopantetheine binding"/>
    <property type="evidence" value="ECO:0007669"/>
    <property type="project" value="TreeGrafter"/>
</dbReference>
<dbReference type="InterPro" id="IPR020845">
    <property type="entry name" value="AMP-binding_CS"/>
</dbReference>
<reference evidence="2 3" key="1">
    <citation type="submission" date="2018-08" db="EMBL/GenBank/DDBJ databases">
        <title>Recombination of ecologically and evolutionarily significant loci maintains genetic cohesion in the Pseudomonas syringae species complex.</title>
        <authorList>
            <person name="Dillon M."/>
            <person name="Thakur S."/>
            <person name="Almeida R.N.D."/>
            <person name="Weir B.S."/>
            <person name="Guttman D.S."/>
        </authorList>
    </citation>
    <scope>NUCLEOTIDE SEQUENCE [LARGE SCALE GENOMIC DNA]</scope>
    <source>
        <strain evidence="2 3">ICMP 9749</strain>
    </source>
</reference>
<evidence type="ECO:0000313" key="3">
    <source>
        <dbReference type="Proteomes" id="UP000281514"/>
    </source>
</evidence>
<dbReference type="EMBL" id="RBTX01000185">
    <property type="protein sequence ID" value="RMU37751.1"/>
    <property type="molecule type" value="Genomic_DNA"/>
</dbReference>
<sequence>MPVKPTSLAYVIYTSGSTGKPKGVLIEHRNVARLFSATENWFGFNEQDVWSLFHSFAFDFSVWEIWGALLHGGRLLIVPQLVSRSPEDFYALLCSAGVTVLNQTPSAFRQLIAAQGENPQAHSLRQVIFWR</sequence>
<dbReference type="Proteomes" id="UP000281514">
    <property type="component" value="Unassembled WGS sequence"/>
</dbReference>
<comment type="caution">
    <text evidence="2">The sequence shown here is derived from an EMBL/GenBank/DDBJ whole genome shotgun (WGS) entry which is preliminary data.</text>
</comment>
<dbReference type="PANTHER" id="PTHR45527">
    <property type="entry name" value="NONRIBOSOMAL PEPTIDE SYNTHETASE"/>
    <property type="match status" value="1"/>
</dbReference>
<organism evidence="2 3">
    <name type="scientific">Pseudomonas avellanae</name>
    <dbReference type="NCBI Taxonomy" id="46257"/>
    <lineage>
        <taxon>Bacteria</taxon>
        <taxon>Pseudomonadati</taxon>
        <taxon>Pseudomonadota</taxon>
        <taxon>Gammaproteobacteria</taxon>
        <taxon>Pseudomonadales</taxon>
        <taxon>Pseudomonadaceae</taxon>
        <taxon>Pseudomonas</taxon>
    </lineage>
</organism>
<dbReference type="GO" id="GO:0044550">
    <property type="term" value="P:secondary metabolite biosynthetic process"/>
    <property type="evidence" value="ECO:0007669"/>
    <property type="project" value="TreeGrafter"/>
</dbReference>
<dbReference type="PRINTS" id="PR00154">
    <property type="entry name" value="AMPBINDING"/>
</dbReference>
<dbReference type="GO" id="GO:0043041">
    <property type="term" value="P:amino acid activation for nonribosomal peptide biosynthetic process"/>
    <property type="evidence" value="ECO:0007669"/>
    <property type="project" value="TreeGrafter"/>
</dbReference>
<gene>
    <name evidence="2" type="ORF">ALP32_01986</name>
</gene>
<dbReference type="SUPFAM" id="SSF56801">
    <property type="entry name" value="Acetyl-CoA synthetase-like"/>
    <property type="match status" value="1"/>
</dbReference>
<dbReference type="InterPro" id="IPR020459">
    <property type="entry name" value="AMP-binding"/>
</dbReference>
<evidence type="ECO:0000259" key="1">
    <source>
        <dbReference type="Pfam" id="PF00501"/>
    </source>
</evidence>
<accession>A0A3M5TVW3</accession>
<name>A0A3M5TVW3_9PSED</name>
<dbReference type="Gene3D" id="3.40.50.980">
    <property type="match status" value="2"/>
</dbReference>
<proteinExistence type="predicted"/>